<dbReference type="EMBL" id="CCND01000017">
    <property type="protein sequence ID" value="CDX58844.1"/>
    <property type="molecule type" value="Genomic_DNA"/>
</dbReference>
<dbReference type="Proteomes" id="UP000182888">
    <property type="component" value="Unassembled WGS sequence"/>
</dbReference>
<organism evidence="2 3">
    <name type="scientific">Mesorhizobium plurifarium</name>
    <dbReference type="NCBI Taxonomy" id="69974"/>
    <lineage>
        <taxon>Bacteria</taxon>
        <taxon>Pseudomonadati</taxon>
        <taxon>Pseudomonadota</taxon>
        <taxon>Alphaproteobacteria</taxon>
        <taxon>Hyphomicrobiales</taxon>
        <taxon>Phyllobacteriaceae</taxon>
        <taxon>Mesorhizobium</taxon>
    </lineage>
</organism>
<dbReference type="Gene3D" id="1.20.1290.10">
    <property type="entry name" value="AhpD-like"/>
    <property type="match status" value="1"/>
</dbReference>
<dbReference type="InterPro" id="IPR029032">
    <property type="entry name" value="AhpD-like"/>
</dbReference>
<reference evidence="3" key="1">
    <citation type="submission" date="2014-08" db="EMBL/GenBank/DDBJ databases">
        <authorList>
            <person name="Edwards T."/>
        </authorList>
    </citation>
    <scope>NUCLEOTIDE SEQUENCE [LARGE SCALE GENOMIC DNA]</scope>
</reference>
<accession>A0A0K2W0V5</accession>
<evidence type="ECO:0008006" key="4">
    <source>
        <dbReference type="Google" id="ProtNLM"/>
    </source>
</evidence>
<dbReference type="AlphaFoldDB" id="A0A0K2W0V5"/>
<evidence type="ECO:0000313" key="2">
    <source>
        <dbReference type="EMBL" id="CDX58844.1"/>
    </source>
</evidence>
<dbReference type="SUPFAM" id="SSF69118">
    <property type="entry name" value="AhpD-like"/>
    <property type="match status" value="1"/>
</dbReference>
<sequence length="138" mass="15562">MDPFRRKVKDEVLAARRGPFGGWWEDLLEVDPHLLLRVHRQMAVAESGPLPKSFRHLILATVDSVVTHLYPRGIGVHARVAIEHGASLRQVVEALEISAFVSNRSREWSRNWQEQPRRNHGGQGAFVGHPQPVRAPCG</sequence>
<evidence type="ECO:0000256" key="1">
    <source>
        <dbReference type="SAM" id="MobiDB-lite"/>
    </source>
</evidence>
<gene>
    <name evidence="2" type="ORF">MPL1032_240283</name>
</gene>
<protein>
    <recommendedName>
        <fullName evidence="4">Carboxymuconolactone decarboxylase-like domain-containing protein</fullName>
    </recommendedName>
</protein>
<proteinExistence type="predicted"/>
<evidence type="ECO:0000313" key="3">
    <source>
        <dbReference type="Proteomes" id="UP000182888"/>
    </source>
</evidence>
<name>A0A0K2W0V5_MESPL</name>
<feature type="region of interest" description="Disordered" evidence="1">
    <location>
        <begin position="110"/>
        <end position="138"/>
    </location>
</feature>